<keyword evidence="2" id="KW-0479">Metal-binding</keyword>
<dbReference type="AlphaFoldDB" id="A0ABD3NT67"/>
<proteinExistence type="predicted"/>
<evidence type="ECO:0000313" key="5">
    <source>
        <dbReference type="Proteomes" id="UP001516023"/>
    </source>
</evidence>
<keyword evidence="5" id="KW-1185">Reference proteome</keyword>
<dbReference type="Proteomes" id="UP001516023">
    <property type="component" value="Unassembled WGS sequence"/>
</dbReference>
<organism evidence="4 5">
    <name type="scientific">Cyclotella cryptica</name>
    <dbReference type="NCBI Taxonomy" id="29204"/>
    <lineage>
        <taxon>Eukaryota</taxon>
        <taxon>Sar</taxon>
        <taxon>Stramenopiles</taxon>
        <taxon>Ochrophyta</taxon>
        <taxon>Bacillariophyta</taxon>
        <taxon>Coscinodiscophyceae</taxon>
        <taxon>Thalassiosirophycidae</taxon>
        <taxon>Stephanodiscales</taxon>
        <taxon>Stephanodiscaceae</taxon>
        <taxon>Cyclotella</taxon>
    </lineage>
</organism>
<reference evidence="4 5" key="1">
    <citation type="journal article" date="2020" name="G3 (Bethesda)">
        <title>Improved Reference Genome for Cyclotella cryptica CCMP332, a Model for Cell Wall Morphogenesis, Salinity Adaptation, and Lipid Production in Diatoms (Bacillariophyta).</title>
        <authorList>
            <person name="Roberts W.R."/>
            <person name="Downey K.M."/>
            <person name="Ruck E.C."/>
            <person name="Traller J.C."/>
            <person name="Alverson A.J."/>
        </authorList>
    </citation>
    <scope>NUCLEOTIDE SEQUENCE [LARGE SCALE GENOMIC DNA]</scope>
    <source>
        <strain evidence="4 5">CCMP332</strain>
    </source>
</reference>
<evidence type="ECO:0000259" key="3">
    <source>
        <dbReference type="Pfam" id="PF13359"/>
    </source>
</evidence>
<sequence>MHTTPELQRDEDDGKAITVVRAILLAVAKTIEDDDLRVARSRRFAILRQRRTVHQIHGCLGARYFCLAYRMSFDSFWTLHANLLPHIVTASRGMRSYRKVGGRVGGNYVLPPIPNGEITTSVRLACALRYFAGGCPYDIAPLYGVAISEVHLSVWVIVYAINSCDQFAISYPESLEEQRKIARGFQNASTPGIPNCAGAIDGILIWTLKPSLKDANKSGIGQKKFLCGRKNKFGLNCQAVSDCRGHILDISINYGGSSSDCIAFEGSDLYHRLQNGLMKKDGNKPRFVLFGDNAYLNSSFMATPYPNVSGDPNKKTKDDYNFYHSQLRESNVHLACLYNDMSDDVPLSLNTDENFIMNDTNGYVELTGDDDHDINVPIDLMHVGHHFDDVPRNVLVQHRYTLDQCEDVLPREELHNFVASGHWARPSLHRGK</sequence>
<comment type="cofactor">
    <cofactor evidence="1">
        <name>a divalent metal cation</name>
        <dbReference type="ChEBI" id="CHEBI:60240"/>
    </cofactor>
</comment>
<comment type="caution">
    <text evidence="4">The sequence shown here is derived from an EMBL/GenBank/DDBJ whole genome shotgun (WGS) entry which is preliminary data.</text>
</comment>
<evidence type="ECO:0000256" key="2">
    <source>
        <dbReference type="ARBA" id="ARBA00022723"/>
    </source>
</evidence>
<name>A0ABD3NT67_9STRA</name>
<evidence type="ECO:0000256" key="1">
    <source>
        <dbReference type="ARBA" id="ARBA00001968"/>
    </source>
</evidence>
<dbReference type="InterPro" id="IPR027806">
    <property type="entry name" value="HARBI1_dom"/>
</dbReference>
<evidence type="ECO:0000313" key="4">
    <source>
        <dbReference type="EMBL" id="KAL3778681.1"/>
    </source>
</evidence>
<dbReference type="EMBL" id="JABMIG020000423">
    <property type="protein sequence ID" value="KAL3778681.1"/>
    <property type="molecule type" value="Genomic_DNA"/>
</dbReference>
<feature type="domain" description="DDE Tnp4" evidence="3">
    <location>
        <begin position="201"/>
        <end position="328"/>
    </location>
</feature>
<dbReference type="GO" id="GO:0046872">
    <property type="term" value="F:metal ion binding"/>
    <property type="evidence" value="ECO:0007669"/>
    <property type="project" value="UniProtKB-KW"/>
</dbReference>
<protein>
    <recommendedName>
        <fullName evidence="3">DDE Tnp4 domain-containing protein</fullName>
    </recommendedName>
</protein>
<gene>
    <name evidence="4" type="ORF">HJC23_001252</name>
</gene>
<dbReference type="Pfam" id="PF13359">
    <property type="entry name" value="DDE_Tnp_4"/>
    <property type="match status" value="1"/>
</dbReference>
<accession>A0ABD3NT67</accession>